<protein>
    <recommendedName>
        <fullName evidence="2">UmuC domain-containing protein</fullName>
    </recommendedName>
</protein>
<evidence type="ECO:0000313" key="3">
    <source>
        <dbReference type="EMBL" id="ACR12682.1"/>
    </source>
</evidence>
<dbReference type="CDD" id="cd03468">
    <property type="entry name" value="PolY_like"/>
    <property type="match status" value="1"/>
</dbReference>
<evidence type="ECO:0000313" key="4">
    <source>
        <dbReference type="Proteomes" id="UP000009080"/>
    </source>
</evidence>
<dbReference type="OrthoDB" id="5298951at2"/>
<accession>C5BND7</accession>
<dbReference type="KEGG" id="ttu:TERTU_2926"/>
<dbReference type="InterPro" id="IPR043502">
    <property type="entry name" value="DNA/RNA_pol_sf"/>
</dbReference>
<reference evidence="3 4" key="1">
    <citation type="journal article" date="2009" name="PLoS ONE">
        <title>The complete genome of Teredinibacter turnerae T7901: an intracellular endosymbiont of marine wood-boring bivalves (shipworms).</title>
        <authorList>
            <person name="Yang J.C."/>
            <person name="Madupu R."/>
            <person name="Durkin A.S."/>
            <person name="Ekborg N.A."/>
            <person name="Pedamallu C.S."/>
            <person name="Hostetler J.B."/>
            <person name="Radune D."/>
            <person name="Toms B.S."/>
            <person name="Henrissat B."/>
            <person name="Coutinho P.M."/>
            <person name="Schwarz S."/>
            <person name="Field L."/>
            <person name="Trindade-Silva A.E."/>
            <person name="Soares C.A.G."/>
            <person name="Elshahawi S."/>
            <person name="Hanora A."/>
            <person name="Schmidt E.W."/>
            <person name="Haygood M.G."/>
            <person name="Posfai J."/>
            <person name="Benner J."/>
            <person name="Madinger C."/>
            <person name="Nove J."/>
            <person name="Anton B."/>
            <person name="Chaudhary K."/>
            <person name="Foster J."/>
            <person name="Holman A."/>
            <person name="Kumar S."/>
            <person name="Lessard P.A."/>
            <person name="Luyten Y.A."/>
            <person name="Slatko B."/>
            <person name="Wood N."/>
            <person name="Wu B."/>
            <person name="Teplitski M."/>
            <person name="Mougous J.D."/>
            <person name="Ward N."/>
            <person name="Eisen J.A."/>
            <person name="Badger J.H."/>
            <person name="Distel D.L."/>
        </authorList>
    </citation>
    <scope>NUCLEOTIDE SEQUENCE [LARGE SCALE GENOMIC DNA]</scope>
    <source>
        <strain evidence="4">ATCC 39867 / T7901</strain>
    </source>
</reference>
<dbReference type="PANTHER" id="PTHR35369:SF2">
    <property type="entry name" value="BLR3025 PROTEIN"/>
    <property type="match status" value="1"/>
</dbReference>
<dbReference type="GO" id="GO:0006281">
    <property type="term" value="P:DNA repair"/>
    <property type="evidence" value="ECO:0007669"/>
    <property type="project" value="InterPro"/>
</dbReference>
<name>C5BND7_TERTT</name>
<dbReference type="Proteomes" id="UP000009080">
    <property type="component" value="Chromosome"/>
</dbReference>
<dbReference type="eggNOG" id="COG0389">
    <property type="taxonomic scope" value="Bacteria"/>
</dbReference>
<dbReference type="InterPro" id="IPR001126">
    <property type="entry name" value="UmuC"/>
</dbReference>
<evidence type="ECO:0000256" key="1">
    <source>
        <dbReference type="ARBA" id="ARBA00022763"/>
    </source>
</evidence>
<proteinExistence type="predicted"/>
<dbReference type="HOGENOM" id="CLU_028184_0_0_6"/>
<gene>
    <name evidence="3" type="ordered locus">TERTU_2926</name>
</gene>
<dbReference type="SUPFAM" id="SSF56672">
    <property type="entry name" value="DNA/RNA polymerases"/>
    <property type="match status" value="1"/>
</dbReference>
<dbReference type="RefSeq" id="WP_015818794.1">
    <property type="nucleotide sequence ID" value="NC_012997.1"/>
</dbReference>
<dbReference type="STRING" id="377629.TERTU_2926"/>
<evidence type="ECO:0000259" key="2">
    <source>
        <dbReference type="Pfam" id="PF00817"/>
    </source>
</evidence>
<keyword evidence="1" id="KW-0227">DNA damage</keyword>
<dbReference type="EMBL" id="CP001614">
    <property type="protein sequence ID" value="ACR12682.1"/>
    <property type="molecule type" value="Genomic_DNA"/>
</dbReference>
<dbReference type="Pfam" id="PF00817">
    <property type="entry name" value="IMS"/>
    <property type="match status" value="1"/>
</dbReference>
<keyword evidence="4" id="KW-1185">Reference proteome</keyword>
<dbReference type="PANTHER" id="PTHR35369">
    <property type="entry name" value="BLR3025 PROTEIN-RELATED"/>
    <property type="match status" value="1"/>
</dbReference>
<dbReference type="AlphaFoldDB" id="C5BND7"/>
<organism evidence="3 4">
    <name type="scientific">Teredinibacter turnerae (strain ATCC 39867 / T7901)</name>
    <dbReference type="NCBI Taxonomy" id="377629"/>
    <lineage>
        <taxon>Bacteria</taxon>
        <taxon>Pseudomonadati</taxon>
        <taxon>Pseudomonadota</taxon>
        <taxon>Gammaproteobacteria</taxon>
        <taxon>Cellvibrionales</taxon>
        <taxon>Cellvibrionaceae</taxon>
        <taxon>Teredinibacter</taxon>
    </lineage>
</organism>
<feature type="domain" description="UmuC" evidence="2">
    <location>
        <begin position="33"/>
        <end position="154"/>
    </location>
</feature>
<dbReference type="InterPro" id="IPR050356">
    <property type="entry name" value="SulA_CellDiv_inhibitor"/>
</dbReference>
<sequence length="513" mass="58641">MALSSKSLWLAVRLPCLPLEVFGFKHQTDHALITQKQRVLCASKPAVADGIRAGMPAATAQLLGQHQQVERDFALETTALNALADRLYMFTPHLTPLQPAAHLQAGILAEISRSLALFKGLTTLVEQLKENLADTGYELALGLGHTDLCAWLLSWSPTPQPIQHYTQSQFIAQLDVMPVRQLGECHCAQLPYTQLQNRIDDLEKSGFNTIADLTRQIGNQNTSSLRRRWGGEFCGLLSQVLGIEHSLQQTRLFATPLPQYQPEQFFYDSIQFDYPLQTVEQLLQPMEYLLNNLQRYLNNQQLQCQKVEWLLFDIYHNKQTFKVHSSHAQNDAALLLELSRIQLETQSLSFEVDTVELICRDTFKHTPNTDPLGFTQHESNAREMAHDFAIVTAKLKARLGDQALFKVAYKDTHIPELSSAKAPLEQGTSTSYLPHAPRPSWLFDKPQTIQEKQQRLHWRGTITLLQGPERIEGNWWQQQTARDYFIAAREDGLRLWIFYDLHHRQWLVQGIFS</sequence>